<dbReference type="AlphaFoldDB" id="A0A5A9GH37"/>
<keyword evidence="2" id="KW-1185">Reference proteome</keyword>
<dbReference type="EMBL" id="VTTN01000010">
    <property type="protein sequence ID" value="KAA0593710.1"/>
    <property type="molecule type" value="Genomic_DNA"/>
</dbReference>
<name>A0A5A9GH37_AZOLI</name>
<dbReference type="RefSeq" id="WP_149233376.1">
    <property type="nucleotide sequence ID" value="NZ_JALJXJ010000024.1"/>
</dbReference>
<dbReference type="OrthoDB" id="7299464at2"/>
<organism evidence="1 2">
    <name type="scientific">Azospirillum lipoferum</name>
    <dbReference type="NCBI Taxonomy" id="193"/>
    <lineage>
        <taxon>Bacteria</taxon>
        <taxon>Pseudomonadati</taxon>
        <taxon>Pseudomonadota</taxon>
        <taxon>Alphaproteobacteria</taxon>
        <taxon>Rhodospirillales</taxon>
        <taxon>Azospirillaceae</taxon>
        <taxon>Azospirillum</taxon>
    </lineage>
</organism>
<evidence type="ECO:0000313" key="2">
    <source>
        <dbReference type="Proteomes" id="UP000324927"/>
    </source>
</evidence>
<gene>
    <name evidence="1" type="ORF">FZ942_22715</name>
</gene>
<dbReference type="Proteomes" id="UP000324927">
    <property type="component" value="Unassembled WGS sequence"/>
</dbReference>
<comment type="caution">
    <text evidence="1">The sequence shown here is derived from an EMBL/GenBank/DDBJ whole genome shotgun (WGS) entry which is preliminary data.</text>
</comment>
<sequence length="290" mass="28714">MNGRYSYPPQPDLSGLAPAAHGHGMEAVAGLTPALNGKAPLASPSFTGAVALASGSAADPALAFTGDTNTGLLRSGPDTLGFATGGVQRTTLDSGGTLVQGHTAGVSIGGTGGSSPVVQAHGTSWSSGIGACRWDGASVYGAQLSIAKSRGAAVGTRGAVQSGDECGRVWFTADDGAAFLPAADLRCWVDGTPTAGSVPGMLAFGTTPATGSTPVERLRIGNDGTVTHRSNATVVIDANSHLGLRSYTVATLPSAAAVGRLICVSNGTGNKRLAVSDGTGWRWPDGALVS</sequence>
<proteinExistence type="predicted"/>
<protein>
    <submittedName>
        <fullName evidence="1">Uncharacterized protein</fullName>
    </submittedName>
</protein>
<evidence type="ECO:0000313" key="1">
    <source>
        <dbReference type="EMBL" id="KAA0593710.1"/>
    </source>
</evidence>
<accession>A0A5A9GH37</accession>
<reference evidence="1 2" key="1">
    <citation type="submission" date="2019-08" db="EMBL/GenBank/DDBJ databases">
        <authorList>
            <person name="Grouzdev D."/>
            <person name="Tikhonova E."/>
            <person name="Kravchenko I."/>
        </authorList>
    </citation>
    <scope>NUCLEOTIDE SEQUENCE [LARGE SCALE GENOMIC DNA]</scope>
    <source>
        <strain evidence="1 2">59b</strain>
    </source>
</reference>